<dbReference type="Gene3D" id="3.40.630.30">
    <property type="match status" value="1"/>
</dbReference>
<dbReference type="Pfam" id="PF13312">
    <property type="entry name" value="DUF4081"/>
    <property type="match status" value="1"/>
</dbReference>
<dbReference type="InterPro" id="IPR000182">
    <property type="entry name" value="GNAT_dom"/>
</dbReference>
<organism evidence="2 3">
    <name type="scientific">Nesterenkonia natronophila</name>
    <dbReference type="NCBI Taxonomy" id="2174932"/>
    <lineage>
        <taxon>Bacteria</taxon>
        <taxon>Bacillati</taxon>
        <taxon>Actinomycetota</taxon>
        <taxon>Actinomycetes</taxon>
        <taxon>Micrococcales</taxon>
        <taxon>Micrococcaceae</taxon>
        <taxon>Nesterenkonia</taxon>
    </lineage>
</organism>
<gene>
    <name evidence="2" type="ORF">D3250_07295</name>
</gene>
<protein>
    <submittedName>
        <fullName evidence="2">GNAT family N-acetyltransferase</fullName>
    </submittedName>
</protein>
<accession>A0A3A4G1H9</accession>
<dbReference type="InterPro" id="IPR016181">
    <property type="entry name" value="Acyl_CoA_acyltransferase"/>
</dbReference>
<dbReference type="OrthoDB" id="5241264at2"/>
<dbReference type="Pfam" id="PF00583">
    <property type="entry name" value="Acetyltransf_1"/>
    <property type="match status" value="1"/>
</dbReference>
<evidence type="ECO:0000259" key="1">
    <source>
        <dbReference type="PROSITE" id="PS51186"/>
    </source>
</evidence>
<dbReference type="RefSeq" id="WP_119902696.1">
    <property type="nucleotide sequence ID" value="NZ_QYZP01000002.1"/>
</dbReference>
<dbReference type="EMBL" id="QYZP01000002">
    <property type="protein sequence ID" value="RJN31909.1"/>
    <property type="molecule type" value="Genomic_DNA"/>
</dbReference>
<name>A0A3A4G1H9_9MICC</name>
<dbReference type="GO" id="GO:0016747">
    <property type="term" value="F:acyltransferase activity, transferring groups other than amino-acyl groups"/>
    <property type="evidence" value="ECO:0007669"/>
    <property type="project" value="InterPro"/>
</dbReference>
<comment type="caution">
    <text evidence="2">The sequence shown here is derived from an EMBL/GenBank/DDBJ whole genome shotgun (WGS) entry which is preliminary data.</text>
</comment>
<keyword evidence="3" id="KW-1185">Reference proteome</keyword>
<dbReference type="InterPro" id="IPR025289">
    <property type="entry name" value="DUF4081"/>
</dbReference>
<feature type="domain" description="N-acetyltransferase" evidence="1">
    <location>
        <begin position="162"/>
        <end position="303"/>
    </location>
</feature>
<reference evidence="2 3" key="1">
    <citation type="submission" date="2018-09" db="EMBL/GenBank/DDBJ databases">
        <title>Nesterenkonia natronophila sp. nov., an alkaliphilic actinobacteriume isolated from a soda lake, and emended description of the genus Nesterenkonia.</title>
        <authorList>
            <person name="Menes R.J."/>
            <person name="Iriarte A."/>
        </authorList>
    </citation>
    <scope>NUCLEOTIDE SEQUENCE [LARGE SCALE GENOMIC DNA]</scope>
    <source>
        <strain evidence="2 3">M8</strain>
    </source>
</reference>
<dbReference type="Proteomes" id="UP000266615">
    <property type="component" value="Unassembled WGS sequence"/>
</dbReference>
<dbReference type="PROSITE" id="PS51186">
    <property type="entry name" value="GNAT"/>
    <property type="match status" value="1"/>
</dbReference>
<evidence type="ECO:0000313" key="3">
    <source>
        <dbReference type="Proteomes" id="UP000266615"/>
    </source>
</evidence>
<proteinExistence type="predicted"/>
<sequence length="303" mass="32670">MPLWSPSASPDGKVTRATGGRVRVLTGEDTCALHKLLEADPVGNTSVAAALQQRGTAGLSKGRQSALLLGIDAAEPGDGPAPELVSACWLGSNIIPVGANATTAQHFGRAARALRRRVSSIYGRSEAVLSLFEATGWSNHREVRAEQPLMVMYQEPEMRPLPGVRRSRPEEFDAVEQACAAMFTEELGFSPYDHGASQYRERIRGLIQAGHSLIAVDPETRQITFKAEFGSVTDQAVQVQGVWVNPKWRGRGLAAPGMAAVVNYGLSLAPRVSLYVNAYNIPAIRAYERVGFQHAGTYATVLF</sequence>
<evidence type="ECO:0000313" key="2">
    <source>
        <dbReference type="EMBL" id="RJN31909.1"/>
    </source>
</evidence>
<keyword evidence="2" id="KW-0808">Transferase</keyword>
<dbReference type="SUPFAM" id="SSF55729">
    <property type="entry name" value="Acyl-CoA N-acyltransferases (Nat)"/>
    <property type="match status" value="1"/>
</dbReference>
<dbReference type="AlphaFoldDB" id="A0A3A4G1H9"/>